<evidence type="ECO:0000256" key="1">
    <source>
        <dbReference type="ARBA" id="ARBA00006484"/>
    </source>
</evidence>
<name>A0ABD5ZX51_9EURY</name>
<dbReference type="PRINTS" id="PR00081">
    <property type="entry name" value="GDHRDH"/>
</dbReference>
<comment type="similarity">
    <text evidence="1">Belongs to the short-chain dehydrogenases/reductases (SDR) family.</text>
</comment>
<dbReference type="PANTHER" id="PTHR42879">
    <property type="entry name" value="3-OXOACYL-(ACYL-CARRIER-PROTEIN) REDUCTASE"/>
    <property type="match status" value="1"/>
</dbReference>
<dbReference type="SUPFAM" id="SSF51735">
    <property type="entry name" value="NAD(P)-binding Rossmann-fold domains"/>
    <property type="match status" value="1"/>
</dbReference>
<dbReference type="RefSeq" id="WP_379703483.1">
    <property type="nucleotide sequence ID" value="NZ_JBHTAT010000001.1"/>
</dbReference>
<dbReference type="InterPro" id="IPR050259">
    <property type="entry name" value="SDR"/>
</dbReference>
<dbReference type="GeneID" id="96953617"/>
<gene>
    <name evidence="5" type="ORF">ACFQKE_08165</name>
</gene>
<dbReference type="GO" id="GO:0032787">
    <property type="term" value="P:monocarboxylic acid metabolic process"/>
    <property type="evidence" value="ECO:0007669"/>
    <property type="project" value="UniProtKB-ARBA"/>
</dbReference>
<keyword evidence="6" id="KW-1185">Reference proteome</keyword>
<sequence length="260" mass="28210">MSETTQRLEPLDPRPLDGRTCVVTGASRGIGREIAFELARCGGEVVVNYRSSDAEARAVEERIEAAGETAMCAQGDVSDPAEVEQMAATVHDELGSVDVLVNNAGITIDRKFENMSHEDWQRVIDVNLGGTFNCTKAFFEDIRSADHGRLINISSVVGQQGNYGQANYATSKGGLFAFTRTLALELAAHGSTANCVAPGFVKTDMLEKVPERVQNRIREKIPLDRFADPEDIVGMVRFLASDHASYMTGQVLGVNGGLEW</sequence>
<dbReference type="InterPro" id="IPR020904">
    <property type="entry name" value="Sc_DH/Rdtase_CS"/>
</dbReference>
<protein>
    <submittedName>
        <fullName evidence="5">Beta-ketoacyl-ACP reductase</fullName>
    </submittedName>
</protein>
<dbReference type="InterPro" id="IPR002347">
    <property type="entry name" value="SDR_fam"/>
</dbReference>
<dbReference type="Pfam" id="PF13561">
    <property type="entry name" value="adh_short_C2"/>
    <property type="match status" value="1"/>
</dbReference>
<accession>A0ABD5ZX51</accession>
<dbReference type="EMBL" id="JBHTAT010000001">
    <property type="protein sequence ID" value="MFC7255265.1"/>
    <property type="molecule type" value="Genomic_DNA"/>
</dbReference>
<dbReference type="CDD" id="cd05333">
    <property type="entry name" value="BKR_SDR_c"/>
    <property type="match status" value="1"/>
</dbReference>
<dbReference type="GO" id="GO:0016491">
    <property type="term" value="F:oxidoreductase activity"/>
    <property type="evidence" value="ECO:0007669"/>
    <property type="project" value="UniProtKB-KW"/>
</dbReference>
<evidence type="ECO:0000259" key="4">
    <source>
        <dbReference type="SMART" id="SM00822"/>
    </source>
</evidence>
<dbReference type="PROSITE" id="PS00061">
    <property type="entry name" value="ADH_SHORT"/>
    <property type="match status" value="1"/>
</dbReference>
<dbReference type="PANTHER" id="PTHR42879:SF2">
    <property type="entry name" value="3-OXOACYL-[ACYL-CARRIER-PROTEIN] REDUCTASE FABG"/>
    <property type="match status" value="1"/>
</dbReference>
<dbReference type="PRINTS" id="PR00080">
    <property type="entry name" value="SDRFAMILY"/>
</dbReference>
<dbReference type="AlphaFoldDB" id="A0ABD5ZX51"/>
<dbReference type="FunFam" id="3.40.50.720:FF:000115">
    <property type="entry name" value="3-oxoacyl-[acyl-carrier-protein] reductase FabG"/>
    <property type="match status" value="1"/>
</dbReference>
<evidence type="ECO:0000313" key="6">
    <source>
        <dbReference type="Proteomes" id="UP001596434"/>
    </source>
</evidence>
<reference evidence="5 6" key="1">
    <citation type="journal article" date="2019" name="Int. J. Syst. Evol. Microbiol.">
        <title>The Global Catalogue of Microorganisms (GCM) 10K type strain sequencing project: providing services to taxonomists for standard genome sequencing and annotation.</title>
        <authorList>
            <consortium name="The Broad Institute Genomics Platform"/>
            <consortium name="The Broad Institute Genome Sequencing Center for Infectious Disease"/>
            <person name="Wu L."/>
            <person name="Ma J."/>
        </authorList>
    </citation>
    <scope>NUCLEOTIDE SEQUENCE [LARGE SCALE GENOMIC DNA]</scope>
    <source>
        <strain evidence="5 6">GX21</strain>
    </source>
</reference>
<keyword evidence="3" id="KW-0560">Oxidoreductase</keyword>
<dbReference type="Proteomes" id="UP001596434">
    <property type="component" value="Unassembled WGS sequence"/>
</dbReference>
<dbReference type="NCBIfam" id="NF005559">
    <property type="entry name" value="PRK07231.1"/>
    <property type="match status" value="1"/>
</dbReference>
<dbReference type="InterPro" id="IPR036291">
    <property type="entry name" value="NAD(P)-bd_dom_sf"/>
</dbReference>
<feature type="domain" description="Ketoreductase" evidence="4">
    <location>
        <begin position="19"/>
        <end position="204"/>
    </location>
</feature>
<keyword evidence="2" id="KW-0521">NADP</keyword>
<comment type="caution">
    <text evidence="5">The sequence shown here is derived from an EMBL/GenBank/DDBJ whole genome shotgun (WGS) entry which is preliminary data.</text>
</comment>
<dbReference type="NCBIfam" id="NF009466">
    <property type="entry name" value="PRK12826.1-2"/>
    <property type="match status" value="1"/>
</dbReference>
<evidence type="ECO:0000256" key="3">
    <source>
        <dbReference type="ARBA" id="ARBA00023002"/>
    </source>
</evidence>
<organism evidence="5 6">
    <name type="scientific">Haloplanus litoreus</name>
    <dbReference type="NCBI Taxonomy" id="767515"/>
    <lineage>
        <taxon>Archaea</taxon>
        <taxon>Methanobacteriati</taxon>
        <taxon>Methanobacteriota</taxon>
        <taxon>Stenosarchaea group</taxon>
        <taxon>Halobacteria</taxon>
        <taxon>Halobacteriales</taxon>
        <taxon>Haloferacaceae</taxon>
        <taxon>Haloplanus</taxon>
    </lineage>
</organism>
<dbReference type="InterPro" id="IPR057326">
    <property type="entry name" value="KR_dom"/>
</dbReference>
<dbReference type="Gene3D" id="3.40.50.720">
    <property type="entry name" value="NAD(P)-binding Rossmann-like Domain"/>
    <property type="match status" value="1"/>
</dbReference>
<dbReference type="SMART" id="SM00822">
    <property type="entry name" value="PKS_KR"/>
    <property type="match status" value="1"/>
</dbReference>
<evidence type="ECO:0000256" key="2">
    <source>
        <dbReference type="ARBA" id="ARBA00022857"/>
    </source>
</evidence>
<evidence type="ECO:0000313" key="5">
    <source>
        <dbReference type="EMBL" id="MFC7255265.1"/>
    </source>
</evidence>
<proteinExistence type="inferred from homology"/>